<dbReference type="InterPro" id="IPR002500">
    <property type="entry name" value="PAPS_reduct_dom"/>
</dbReference>
<dbReference type="Gene3D" id="3.40.50.620">
    <property type="entry name" value="HUPs"/>
    <property type="match status" value="2"/>
</dbReference>
<keyword evidence="6" id="KW-0548">Nucleotidyltransferase</keyword>
<dbReference type="SUPFAM" id="SSF52402">
    <property type="entry name" value="Adenine nucleotide alpha hydrolases-like"/>
    <property type="match status" value="1"/>
</dbReference>
<gene>
    <name evidence="15" type="ORF">GPUH_LOCUS668</name>
</gene>
<reference evidence="17" key="1">
    <citation type="submission" date="2016-06" db="UniProtKB">
        <authorList>
            <consortium name="WormBaseParasite"/>
        </authorList>
    </citation>
    <scope>IDENTIFICATION</scope>
</reference>
<dbReference type="PANTHER" id="PTHR23293">
    <property type="entry name" value="FAD SYNTHETASE-RELATED FMN ADENYLYLTRANSFERASE"/>
    <property type="match status" value="1"/>
</dbReference>
<evidence type="ECO:0000259" key="13">
    <source>
        <dbReference type="Pfam" id="PF01507"/>
    </source>
</evidence>
<dbReference type="PANTHER" id="PTHR23293:SF9">
    <property type="entry name" value="FAD SYNTHASE"/>
    <property type="match status" value="1"/>
</dbReference>
<keyword evidence="8" id="KW-0274">FAD</keyword>
<evidence type="ECO:0000259" key="14">
    <source>
        <dbReference type="Pfam" id="PF24102"/>
    </source>
</evidence>
<keyword evidence="5" id="KW-0808">Transferase</keyword>
<keyword evidence="16" id="KW-1185">Reference proteome</keyword>
<evidence type="ECO:0000256" key="4">
    <source>
        <dbReference type="ARBA" id="ARBA00022643"/>
    </source>
</evidence>
<dbReference type="GO" id="GO:0005524">
    <property type="term" value="F:ATP binding"/>
    <property type="evidence" value="ECO:0007669"/>
    <property type="project" value="UniProtKB-KW"/>
</dbReference>
<keyword evidence="7" id="KW-0547">Nucleotide-binding</keyword>
<dbReference type="OrthoDB" id="270728at2759"/>
<sequence>TGREHSHALCVKIFQASIFPSEAIKPFFSRTLHIKTSELQFSDVMMDIAKKYDNAVSIGSYPVTNNAYYKTKLVVESELADVGEKVVEDLKATLKDQVIYFDEFPWVDTVQKFNDFRERILKSDPKKIFSLEEMAVSFNGGKDCTLVLHLLRIAIDRYNIVVLEMSGPLKAGLQQLKEMRPKVKCIFMGSRATDPGGCHMKSKCQFTDADWPSYLRICPVLEWSYNDVWRALRGLCIPYCPLYDLGYTSLGERDTTCKNEALKIIGDDGSVIGYKPAYMLEYENVHKWIPDFVARNEQF</sequence>
<dbReference type="Proteomes" id="UP000271098">
    <property type="component" value="Unassembled WGS sequence"/>
</dbReference>
<evidence type="ECO:0000256" key="9">
    <source>
        <dbReference type="ARBA" id="ARBA00022840"/>
    </source>
</evidence>
<reference evidence="15 16" key="2">
    <citation type="submission" date="2018-11" db="EMBL/GenBank/DDBJ databases">
        <authorList>
            <consortium name="Pathogen Informatics"/>
        </authorList>
    </citation>
    <scope>NUCLEOTIDE SEQUENCE [LARGE SCALE GENOMIC DNA]</scope>
</reference>
<organism evidence="17">
    <name type="scientific">Gongylonema pulchrum</name>
    <dbReference type="NCBI Taxonomy" id="637853"/>
    <lineage>
        <taxon>Eukaryota</taxon>
        <taxon>Metazoa</taxon>
        <taxon>Ecdysozoa</taxon>
        <taxon>Nematoda</taxon>
        <taxon>Chromadorea</taxon>
        <taxon>Rhabditida</taxon>
        <taxon>Spirurina</taxon>
        <taxon>Spiruromorpha</taxon>
        <taxon>Spiruroidea</taxon>
        <taxon>Gongylonematidae</taxon>
        <taxon>Gongylonema</taxon>
    </lineage>
</organism>
<keyword evidence="4" id="KW-0288">FMN</keyword>
<protein>
    <recommendedName>
        <fullName evidence="2">FAD synthase</fullName>
        <ecNumber evidence="2">2.7.7.2</ecNumber>
    </recommendedName>
    <alternativeName>
        <fullName evidence="10">FAD pyrophosphorylase</fullName>
    </alternativeName>
    <alternativeName>
        <fullName evidence="11">FMN adenylyltransferase</fullName>
    </alternativeName>
</protein>
<evidence type="ECO:0000256" key="2">
    <source>
        <dbReference type="ARBA" id="ARBA00012393"/>
    </source>
</evidence>
<dbReference type="AlphaFoldDB" id="A0A183CW27"/>
<evidence type="ECO:0000256" key="3">
    <source>
        <dbReference type="ARBA" id="ARBA00022630"/>
    </source>
</evidence>
<evidence type="ECO:0000256" key="12">
    <source>
        <dbReference type="ARBA" id="ARBA00049494"/>
    </source>
</evidence>
<feature type="domain" description="Phosphoadenosine phosphosulphate reductase" evidence="13">
    <location>
        <begin position="174"/>
        <end position="256"/>
    </location>
</feature>
<feature type="domain" description="FAD synthase middle" evidence="14">
    <location>
        <begin position="26"/>
        <end position="101"/>
    </location>
</feature>
<evidence type="ECO:0000313" key="16">
    <source>
        <dbReference type="Proteomes" id="UP000271098"/>
    </source>
</evidence>
<dbReference type="InterPro" id="IPR056596">
    <property type="entry name" value="FLAD1_M"/>
</dbReference>
<evidence type="ECO:0000256" key="5">
    <source>
        <dbReference type="ARBA" id="ARBA00022679"/>
    </source>
</evidence>
<dbReference type="EMBL" id="UYRT01000641">
    <property type="protein sequence ID" value="VDK28488.1"/>
    <property type="molecule type" value="Genomic_DNA"/>
</dbReference>
<keyword evidence="3" id="KW-0285">Flavoprotein</keyword>
<evidence type="ECO:0000256" key="10">
    <source>
        <dbReference type="ARBA" id="ARBA00031145"/>
    </source>
</evidence>
<comment type="pathway">
    <text evidence="1">Cofactor biosynthesis; FAD biosynthesis; FAD from FMN: step 1/1.</text>
</comment>
<evidence type="ECO:0000256" key="1">
    <source>
        <dbReference type="ARBA" id="ARBA00004726"/>
    </source>
</evidence>
<accession>A0A183CW27</accession>
<comment type="catalytic activity">
    <reaction evidence="12">
        <text>FMN + ATP + H(+) = FAD + diphosphate</text>
        <dbReference type="Rhea" id="RHEA:17237"/>
        <dbReference type="ChEBI" id="CHEBI:15378"/>
        <dbReference type="ChEBI" id="CHEBI:30616"/>
        <dbReference type="ChEBI" id="CHEBI:33019"/>
        <dbReference type="ChEBI" id="CHEBI:57692"/>
        <dbReference type="ChEBI" id="CHEBI:58210"/>
        <dbReference type="EC" id="2.7.7.2"/>
    </reaction>
</comment>
<dbReference type="Pfam" id="PF01507">
    <property type="entry name" value="PAPS_reduct"/>
    <property type="match status" value="1"/>
</dbReference>
<evidence type="ECO:0000256" key="11">
    <source>
        <dbReference type="ARBA" id="ARBA00031871"/>
    </source>
</evidence>
<dbReference type="WBParaSite" id="GPUH_0000066801-mRNA-1">
    <property type="protein sequence ID" value="GPUH_0000066801-mRNA-1"/>
    <property type="gene ID" value="GPUH_0000066801"/>
</dbReference>
<evidence type="ECO:0000313" key="17">
    <source>
        <dbReference type="WBParaSite" id="GPUH_0000066801-mRNA-1"/>
    </source>
</evidence>
<name>A0A183CW27_9BILA</name>
<evidence type="ECO:0000256" key="6">
    <source>
        <dbReference type="ARBA" id="ARBA00022695"/>
    </source>
</evidence>
<dbReference type="GO" id="GO:0006747">
    <property type="term" value="P:FAD biosynthetic process"/>
    <property type="evidence" value="ECO:0007669"/>
    <property type="project" value="TreeGrafter"/>
</dbReference>
<proteinExistence type="predicted"/>
<dbReference type="InterPro" id="IPR014729">
    <property type="entry name" value="Rossmann-like_a/b/a_fold"/>
</dbReference>
<evidence type="ECO:0000313" key="15">
    <source>
        <dbReference type="EMBL" id="VDK28488.1"/>
    </source>
</evidence>
<evidence type="ECO:0000256" key="8">
    <source>
        <dbReference type="ARBA" id="ARBA00022827"/>
    </source>
</evidence>
<evidence type="ECO:0000256" key="7">
    <source>
        <dbReference type="ARBA" id="ARBA00022741"/>
    </source>
</evidence>
<keyword evidence="9" id="KW-0067">ATP-binding</keyword>
<dbReference type="Pfam" id="PF24102">
    <property type="entry name" value="FLAD1_M"/>
    <property type="match status" value="1"/>
</dbReference>
<dbReference type="EC" id="2.7.7.2" evidence="2"/>
<dbReference type="GO" id="GO:0003919">
    <property type="term" value="F:FMN adenylyltransferase activity"/>
    <property type="evidence" value="ECO:0007669"/>
    <property type="project" value="UniProtKB-EC"/>
</dbReference>